<sequence length="132" mass="14527">MLTSDDGVSVENPVFIQYEQQDSALSAWLLSTVSASLHNQLIGSSSSAFELWQTLTRIFGTQSATKAMRYRSLLHSFKKNELSMSAYLAGIKHFCDSLASCNQPVSLVEQQSAIINGLPLEFDYIVSIITTS</sequence>
<gene>
    <name evidence="1" type="ORF">J1N35_032264</name>
</gene>
<keyword evidence="2" id="KW-1185">Reference proteome</keyword>
<dbReference type="AlphaFoldDB" id="A0A9D3V398"/>
<evidence type="ECO:0000313" key="1">
    <source>
        <dbReference type="EMBL" id="KAH1067277.1"/>
    </source>
</evidence>
<dbReference type="Pfam" id="PF14223">
    <property type="entry name" value="Retrotran_gag_2"/>
    <property type="match status" value="1"/>
</dbReference>
<protein>
    <submittedName>
        <fullName evidence="1">Uncharacterized protein</fullName>
    </submittedName>
</protein>
<reference evidence="1 2" key="1">
    <citation type="journal article" date="2021" name="Plant Biotechnol. J.">
        <title>Multi-omics assisted identification of the key and species-specific regulatory components of drought-tolerant mechanisms in Gossypium stocksii.</title>
        <authorList>
            <person name="Yu D."/>
            <person name="Ke L."/>
            <person name="Zhang D."/>
            <person name="Wu Y."/>
            <person name="Sun Y."/>
            <person name="Mei J."/>
            <person name="Sun J."/>
            <person name="Sun Y."/>
        </authorList>
    </citation>
    <scope>NUCLEOTIDE SEQUENCE [LARGE SCALE GENOMIC DNA]</scope>
    <source>
        <strain evidence="2">cv. E1</strain>
        <tissue evidence="1">Leaf</tissue>
    </source>
</reference>
<evidence type="ECO:0000313" key="2">
    <source>
        <dbReference type="Proteomes" id="UP000828251"/>
    </source>
</evidence>
<proteinExistence type="predicted"/>
<comment type="caution">
    <text evidence="1">The sequence shown here is derived from an EMBL/GenBank/DDBJ whole genome shotgun (WGS) entry which is preliminary data.</text>
</comment>
<organism evidence="1 2">
    <name type="scientific">Gossypium stocksii</name>
    <dbReference type="NCBI Taxonomy" id="47602"/>
    <lineage>
        <taxon>Eukaryota</taxon>
        <taxon>Viridiplantae</taxon>
        <taxon>Streptophyta</taxon>
        <taxon>Embryophyta</taxon>
        <taxon>Tracheophyta</taxon>
        <taxon>Spermatophyta</taxon>
        <taxon>Magnoliopsida</taxon>
        <taxon>eudicotyledons</taxon>
        <taxon>Gunneridae</taxon>
        <taxon>Pentapetalae</taxon>
        <taxon>rosids</taxon>
        <taxon>malvids</taxon>
        <taxon>Malvales</taxon>
        <taxon>Malvaceae</taxon>
        <taxon>Malvoideae</taxon>
        <taxon>Gossypium</taxon>
    </lineage>
</organism>
<accession>A0A9D3V398</accession>
<dbReference type="PANTHER" id="PTHR47481:SF30">
    <property type="entry name" value="CCHC-TYPE DOMAIN-CONTAINING PROTEIN"/>
    <property type="match status" value="1"/>
</dbReference>
<name>A0A9D3V398_9ROSI</name>
<dbReference type="Proteomes" id="UP000828251">
    <property type="component" value="Unassembled WGS sequence"/>
</dbReference>
<dbReference type="EMBL" id="JAIQCV010000009">
    <property type="protein sequence ID" value="KAH1067277.1"/>
    <property type="molecule type" value="Genomic_DNA"/>
</dbReference>
<dbReference type="PANTHER" id="PTHR47481">
    <property type="match status" value="1"/>
</dbReference>
<dbReference type="OrthoDB" id="973354at2759"/>